<reference evidence="1" key="1">
    <citation type="journal article" date="2023" name="G3 (Bethesda)">
        <title>A reference genome for the long-term kleptoplast-retaining sea slug Elysia crispata morphotype clarki.</title>
        <authorList>
            <person name="Eastman K.E."/>
            <person name="Pendleton A.L."/>
            <person name="Shaikh M.A."/>
            <person name="Suttiyut T."/>
            <person name="Ogas R."/>
            <person name="Tomko P."/>
            <person name="Gavelis G."/>
            <person name="Widhalm J.R."/>
            <person name="Wisecaver J.H."/>
        </authorList>
    </citation>
    <scope>NUCLEOTIDE SEQUENCE</scope>
    <source>
        <strain evidence="1">ECLA1</strain>
    </source>
</reference>
<evidence type="ECO:0000313" key="2">
    <source>
        <dbReference type="Proteomes" id="UP001283361"/>
    </source>
</evidence>
<dbReference type="EMBL" id="JAWDGP010002355">
    <property type="protein sequence ID" value="KAK3783792.1"/>
    <property type="molecule type" value="Genomic_DNA"/>
</dbReference>
<protein>
    <submittedName>
        <fullName evidence="1">Uncharacterized protein</fullName>
    </submittedName>
</protein>
<evidence type="ECO:0000313" key="1">
    <source>
        <dbReference type="EMBL" id="KAK3783792.1"/>
    </source>
</evidence>
<dbReference type="Proteomes" id="UP001283361">
    <property type="component" value="Unassembled WGS sequence"/>
</dbReference>
<proteinExistence type="predicted"/>
<keyword evidence="2" id="KW-1185">Reference proteome</keyword>
<dbReference type="AlphaFoldDB" id="A0AAE1ABV4"/>
<sequence>MSGSKQRRLTSIAAHTCKTPGLRSWDHVRAVSHLMPSADCSTRLVTHRAWTNLKLNHEEKGTKEAGRSVICSSATAESL</sequence>
<gene>
    <name evidence="1" type="ORF">RRG08_063453</name>
</gene>
<name>A0AAE1ABV4_9GAST</name>
<comment type="caution">
    <text evidence="1">The sequence shown here is derived from an EMBL/GenBank/DDBJ whole genome shotgun (WGS) entry which is preliminary data.</text>
</comment>
<organism evidence="1 2">
    <name type="scientific">Elysia crispata</name>
    <name type="common">lettuce slug</name>
    <dbReference type="NCBI Taxonomy" id="231223"/>
    <lineage>
        <taxon>Eukaryota</taxon>
        <taxon>Metazoa</taxon>
        <taxon>Spiralia</taxon>
        <taxon>Lophotrochozoa</taxon>
        <taxon>Mollusca</taxon>
        <taxon>Gastropoda</taxon>
        <taxon>Heterobranchia</taxon>
        <taxon>Euthyneura</taxon>
        <taxon>Panpulmonata</taxon>
        <taxon>Sacoglossa</taxon>
        <taxon>Placobranchoidea</taxon>
        <taxon>Plakobranchidae</taxon>
        <taxon>Elysia</taxon>
    </lineage>
</organism>
<accession>A0AAE1ABV4</accession>